<comment type="caution">
    <text evidence="2">The sequence shown here is derived from an EMBL/GenBank/DDBJ whole genome shotgun (WGS) entry which is preliminary data.</text>
</comment>
<reference evidence="2 3" key="1">
    <citation type="submission" date="2024-01" db="EMBL/GenBank/DDBJ databases">
        <title>Seven novel Bacillus-like species.</title>
        <authorList>
            <person name="Liu G."/>
        </authorList>
    </citation>
    <scope>NUCLEOTIDE SEQUENCE [LARGE SCALE GENOMIC DNA]</scope>
    <source>
        <strain evidence="2 3">FJAT-51639</strain>
    </source>
</reference>
<dbReference type="InterPro" id="IPR011009">
    <property type="entry name" value="Kinase-like_dom_sf"/>
</dbReference>
<dbReference type="Gene3D" id="3.90.1200.10">
    <property type="match status" value="1"/>
</dbReference>
<dbReference type="PANTHER" id="PTHR21310:SF15">
    <property type="entry name" value="AMINOGLYCOSIDE PHOSPHOTRANSFERASE DOMAIN-CONTAINING PROTEIN"/>
    <property type="match status" value="1"/>
</dbReference>
<dbReference type="PANTHER" id="PTHR21310">
    <property type="entry name" value="AMINOGLYCOSIDE PHOSPHOTRANSFERASE-RELATED-RELATED"/>
    <property type="match status" value="1"/>
</dbReference>
<dbReference type="Proteomes" id="UP001372526">
    <property type="component" value="Unassembled WGS sequence"/>
</dbReference>
<gene>
    <name evidence="2" type="ORF">WAZ07_16875</name>
</gene>
<dbReference type="SUPFAM" id="SSF56112">
    <property type="entry name" value="Protein kinase-like (PK-like)"/>
    <property type="match status" value="1"/>
</dbReference>
<evidence type="ECO:0000259" key="1">
    <source>
        <dbReference type="Pfam" id="PF01636"/>
    </source>
</evidence>
<name>A0ABU8FKA6_9BACI</name>
<dbReference type="InterPro" id="IPR051678">
    <property type="entry name" value="AGP_Transferase"/>
</dbReference>
<accession>A0ABU8FKA6</accession>
<keyword evidence="3" id="KW-1185">Reference proteome</keyword>
<evidence type="ECO:0000313" key="2">
    <source>
        <dbReference type="EMBL" id="MEI4802953.1"/>
    </source>
</evidence>
<proteinExistence type="predicted"/>
<dbReference type="InterPro" id="IPR002575">
    <property type="entry name" value="Aminoglycoside_PTrfase"/>
</dbReference>
<dbReference type="RefSeq" id="WP_336473392.1">
    <property type="nucleotide sequence ID" value="NZ_JBAWSX010000010.1"/>
</dbReference>
<protein>
    <submittedName>
        <fullName evidence="2">Phosphotransferase</fullName>
    </submittedName>
</protein>
<feature type="domain" description="Aminoglycoside phosphotransferase" evidence="1">
    <location>
        <begin position="28"/>
        <end position="255"/>
    </location>
</feature>
<dbReference type="EMBL" id="JBAWSX010000010">
    <property type="protein sequence ID" value="MEI4802953.1"/>
    <property type="molecule type" value="Genomic_DNA"/>
</dbReference>
<dbReference type="Pfam" id="PF01636">
    <property type="entry name" value="APH"/>
    <property type="match status" value="1"/>
</dbReference>
<evidence type="ECO:0000313" key="3">
    <source>
        <dbReference type="Proteomes" id="UP001372526"/>
    </source>
</evidence>
<organism evidence="2 3">
    <name type="scientific">Bacillus bruguierae</name>
    <dbReference type="NCBI Taxonomy" id="3127667"/>
    <lineage>
        <taxon>Bacteria</taxon>
        <taxon>Bacillati</taxon>
        <taxon>Bacillota</taxon>
        <taxon>Bacilli</taxon>
        <taxon>Bacillales</taxon>
        <taxon>Bacillaceae</taxon>
        <taxon>Bacillus</taxon>
    </lineage>
</organism>
<sequence length="337" mass="38930">MGDLQYKSEFKDLCQTSQLGELLNAPESISGGLLHRMYAVETTKGKYAVKLLNPQIMLRPTAMRNYINSEKIANFLSNNIPTLPAKKLNGDVLQKVDNQFYLVFDWIEGESLKPYEINNIHCEKIGTILAAIHKADFSELSITNDGFDNGQPTNWNYYLQKGKENRSEWVKLLLENLDNLSKWNLNAIRASESLSSNMVISHRDLDSKNVMWNQYNPVLIDWESAGYINPMQDLIETAIYWSKNEKGDIDKQRFFSFISGYKKRYGELQADWTVVLANGFSGKLGWLEYNLKRSLWIECTDEEEQQMGTIQATETINEIRHYADTILKLLNWLNNEL</sequence>